<organism evidence="3">
    <name type="scientific">Streptomyces sp. R41</name>
    <dbReference type="NCBI Taxonomy" id="3238632"/>
    <lineage>
        <taxon>Bacteria</taxon>
        <taxon>Bacillati</taxon>
        <taxon>Actinomycetota</taxon>
        <taxon>Actinomycetes</taxon>
        <taxon>Kitasatosporales</taxon>
        <taxon>Streptomycetaceae</taxon>
        <taxon>Streptomyces</taxon>
    </lineage>
</organism>
<gene>
    <name evidence="3" type="ORF">AB5J53_25390</name>
</gene>
<evidence type="ECO:0000256" key="2">
    <source>
        <dbReference type="SAM" id="Phobius"/>
    </source>
</evidence>
<dbReference type="RefSeq" id="WP_369247953.1">
    <property type="nucleotide sequence ID" value="NZ_CP163443.1"/>
</dbReference>
<feature type="transmembrane region" description="Helical" evidence="2">
    <location>
        <begin position="55"/>
        <end position="73"/>
    </location>
</feature>
<evidence type="ECO:0000256" key="1">
    <source>
        <dbReference type="SAM" id="MobiDB-lite"/>
    </source>
</evidence>
<feature type="transmembrane region" description="Helical" evidence="2">
    <location>
        <begin position="31"/>
        <end position="49"/>
    </location>
</feature>
<dbReference type="EMBL" id="CP163443">
    <property type="protein sequence ID" value="XDQ54754.1"/>
    <property type="molecule type" value="Genomic_DNA"/>
</dbReference>
<keyword evidence="2" id="KW-0812">Transmembrane</keyword>
<accession>A0AB39RP88</accession>
<proteinExistence type="predicted"/>
<sequence>MPHTDPYRLTTAEGTHDASSPGLTRGDVLRTLLWVVVVISAVSNMAASYGDADTWVHLACGAVTVLCGGTLAVRSLRGRR</sequence>
<reference evidence="3" key="1">
    <citation type="submission" date="2024-07" db="EMBL/GenBank/DDBJ databases">
        <authorList>
            <person name="Yu S.T."/>
        </authorList>
    </citation>
    <scope>NUCLEOTIDE SEQUENCE</scope>
    <source>
        <strain evidence="3">R41</strain>
    </source>
</reference>
<feature type="region of interest" description="Disordered" evidence="1">
    <location>
        <begin position="1"/>
        <end position="23"/>
    </location>
</feature>
<keyword evidence="2" id="KW-1133">Transmembrane helix</keyword>
<name>A0AB39RP88_9ACTN</name>
<evidence type="ECO:0000313" key="3">
    <source>
        <dbReference type="EMBL" id="XDQ54754.1"/>
    </source>
</evidence>
<dbReference type="AlphaFoldDB" id="A0AB39RP88"/>
<keyword evidence="2" id="KW-0472">Membrane</keyword>
<protein>
    <submittedName>
        <fullName evidence="3">Uncharacterized protein</fullName>
    </submittedName>
</protein>